<evidence type="ECO:0008006" key="3">
    <source>
        <dbReference type="Google" id="ProtNLM"/>
    </source>
</evidence>
<gene>
    <name evidence="1" type="ORF">Tsubulata_035915</name>
</gene>
<reference evidence="1" key="1">
    <citation type="submission" date="2022-02" db="EMBL/GenBank/DDBJ databases">
        <authorList>
            <person name="Henning P.M."/>
            <person name="McCubbin A.G."/>
            <person name="Shore J.S."/>
        </authorList>
    </citation>
    <scope>NUCLEOTIDE SEQUENCE</scope>
    <source>
        <strain evidence="1">F60SS</strain>
        <tissue evidence="1">Leaves</tissue>
    </source>
</reference>
<dbReference type="InterPro" id="IPR040256">
    <property type="entry name" value="At4g02000-like"/>
</dbReference>
<dbReference type="PANTHER" id="PTHR31286:SF99">
    <property type="entry name" value="DUF4283 DOMAIN-CONTAINING PROTEIN"/>
    <property type="match status" value="1"/>
</dbReference>
<name>A0A9Q0G0R8_9ROSI</name>
<organism evidence="1 2">
    <name type="scientific">Turnera subulata</name>
    <dbReference type="NCBI Taxonomy" id="218843"/>
    <lineage>
        <taxon>Eukaryota</taxon>
        <taxon>Viridiplantae</taxon>
        <taxon>Streptophyta</taxon>
        <taxon>Embryophyta</taxon>
        <taxon>Tracheophyta</taxon>
        <taxon>Spermatophyta</taxon>
        <taxon>Magnoliopsida</taxon>
        <taxon>eudicotyledons</taxon>
        <taxon>Gunneridae</taxon>
        <taxon>Pentapetalae</taxon>
        <taxon>rosids</taxon>
        <taxon>fabids</taxon>
        <taxon>Malpighiales</taxon>
        <taxon>Passifloraceae</taxon>
        <taxon>Turnera</taxon>
    </lineage>
</organism>
<accession>A0A9Q0G0R8</accession>
<proteinExistence type="predicted"/>
<evidence type="ECO:0000313" key="2">
    <source>
        <dbReference type="Proteomes" id="UP001141552"/>
    </source>
</evidence>
<sequence>MFHALLDGPWIVFGHALSVQHWSPCFRASKGVIERATVWVRFPGIPVDRYHPEILYGLGDMVGQTVRADEHTLKMERGQFAKMAIVVDLTKPLPCTIRVDDEELKVVYERIPQICFQCGKTDHSQEVCPDRGEANGPAATVPQGEQNRDTLAGVPLFPLQHSSIG</sequence>
<dbReference type="AlphaFoldDB" id="A0A9Q0G0R8"/>
<reference evidence="1" key="2">
    <citation type="journal article" date="2023" name="Plants (Basel)">
        <title>Annotation of the Turnera subulata (Passifloraceae) Draft Genome Reveals the S-Locus Evolved after the Divergence of Turneroideae from Passifloroideae in a Stepwise Manner.</title>
        <authorList>
            <person name="Henning P.M."/>
            <person name="Roalson E.H."/>
            <person name="Mir W."/>
            <person name="McCubbin A.G."/>
            <person name="Shore J.S."/>
        </authorList>
    </citation>
    <scope>NUCLEOTIDE SEQUENCE</scope>
    <source>
        <strain evidence="1">F60SS</strain>
    </source>
</reference>
<dbReference type="Proteomes" id="UP001141552">
    <property type="component" value="Unassembled WGS sequence"/>
</dbReference>
<evidence type="ECO:0000313" key="1">
    <source>
        <dbReference type="EMBL" id="KAJ4841444.1"/>
    </source>
</evidence>
<dbReference type="OrthoDB" id="1751950at2759"/>
<comment type="caution">
    <text evidence="1">The sequence shown here is derived from an EMBL/GenBank/DDBJ whole genome shotgun (WGS) entry which is preliminary data.</text>
</comment>
<dbReference type="EMBL" id="JAKUCV010002776">
    <property type="protein sequence ID" value="KAJ4841444.1"/>
    <property type="molecule type" value="Genomic_DNA"/>
</dbReference>
<keyword evidence="2" id="KW-1185">Reference proteome</keyword>
<protein>
    <recommendedName>
        <fullName evidence="3">CCHC-type domain-containing protein</fullName>
    </recommendedName>
</protein>
<dbReference type="PANTHER" id="PTHR31286">
    <property type="entry name" value="GLYCINE-RICH CELL WALL STRUCTURAL PROTEIN 1.8-LIKE"/>
    <property type="match status" value="1"/>
</dbReference>